<keyword evidence="1" id="KW-1133">Transmembrane helix</keyword>
<feature type="transmembrane region" description="Helical" evidence="1">
    <location>
        <begin position="20"/>
        <end position="39"/>
    </location>
</feature>
<accession>A0ABV7C7P0</accession>
<protein>
    <submittedName>
        <fullName evidence="2">DUF2946 domain-containing protein</fullName>
    </submittedName>
</protein>
<keyword evidence="1" id="KW-0812">Transmembrane</keyword>
<keyword evidence="3" id="KW-1185">Reference proteome</keyword>
<evidence type="ECO:0000313" key="3">
    <source>
        <dbReference type="Proteomes" id="UP001595384"/>
    </source>
</evidence>
<dbReference type="InterPro" id="IPR021333">
    <property type="entry name" value="DUF2946"/>
</dbReference>
<evidence type="ECO:0000313" key="2">
    <source>
        <dbReference type="EMBL" id="MFC3024037.1"/>
    </source>
</evidence>
<proteinExistence type="predicted"/>
<sequence length="130" mass="14407">MLLQRFRSTKYQHLVSKLALFAILLIYVAPLISMSIVMIGHHPLMEHSTAQSTSMMTVSSGTPSHHSGWCQYCDLLASLHGATDFALAIIPSMSGLVYMDTPKLLSQSLAKHSTQHRPRAPPYAFSLRLI</sequence>
<dbReference type="Proteomes" id="UP001595384">
    <property type="component" value="Unassembled WGS sequence"/>
</dbReference>
<dbReference type="Pfam" id="PF11162">
    <property type="entry name" value="DUF2946"/>
    <property type="match status" value="1"/>
</dbReference>
<dbReference type="RefSeq" id="WP_164711841.1">
    <property type="nucleotide sequence ID" value="NZ_AP024911.1"/>
</dbReference>
<comment type="caution">
    <text evidence="2">The sequence shown here is derived from an EMBL/GenBank/DDBJ whole genome shotgun (WGS) entry which is preliminary data.</text>
</comment>
<organism evidence="2 3">
    <name type="scientific">Vibrio zhugei</name>
    <dbReference type="NCBI Taxonomy" id="2479546"/>
    <lineage>
        <taxon>Bacteria</taxon>
        <taxon>Pseudomonadati</taxon>
        <taxon>Pseudomonadota</taxon>
        <taxon>Gammaproteobacteria</taxon>
        <taxon>Vibrionales</taxon>
        <taxon>Vibrionaceae</taxon>
        <taxon>Vibrio</taxon>
    </lineage>
</organism>
<reference evidence="3" key="1">
    <citation type="journal article" date="2019" name="Int. J. Syst. Evol. Microbiol.">
        <title>The Global Catalogue of Microorganisms (GCM) 10K type strain sequencing project: providing services to taxonomists for standard genome sequencing and annotation.</title>
        <authorList>
            <consortium name="The Broad Institute Genomics Platform"/>
            <consortium name="The Broad Institute Genome Sequencing Center for Infectious Disease"/>
            <person name="Wu L."/>
            <person name="Ma J."/>
        </authorList>
    </citation>
    <scope>NUCLEOTIDE SEQUENCE [LARGE SCALE GENOMIC DNA]</scope>
    <source>
        <strain evidence="3">KCTC 62784</strain>
    </source>
</reference>
<gene>
    <name evidence="2" type="ORF">ACFODT_09375</name>
</gene>
<evidence type="ECO:0000256" key="1">
    <source>
        <dbReference type="SAM" id="Phobius"/>
    </source>
</evidence>
<dbReference type="EMBL" id="JBHRSE010000060">
    <property type="protein sequence ID" value="MFC3024037.1"/>
    <property type="molecule type" value="Genomic_DNA"/>
</dbReference>
<name>A0ABV7C7P0_9VIBR</name>
<keyword evidence="1" id="KW-0472">Membrane</keyword>